<dbReference type="RefSeq" id="WP_376945511.1">
    <property type="nucleotide sequence ID" value="NZ_CP171449.1"/>
</dbReference>
<keyword evidence="2" id="KW-1185">Reference proteome</keyword>
<proteinExistence type="predicted"/>
<organism evidence="1 2">
    <name type="scientific">Azorhizophilus paspali</name>
    <name type="common">Azotobacter paspali</name>
    <dbReference type="NCBI Taxonomy" id="69963"/>
    <lineage>
        <taxon>Bacteria</taxon>
        <taxon>Pseudomonadati</taxon>
        <taxon>Pseudomonadota</taxon>
        <taxon>Gammaproteobacteria</taxon>
        <taxon>Pseudomonadales</taxon>
        <taxon>Pseudomonadaceae</taxon>
        <taxon>Azorhizophilus</taxon>
    </lineage>
</organism>
<dbReference type="Proteomes" id="UP001589891">
    <property type="component" value="Unassembled WGS sequence"/>
</dbReference>
<comment type="caution">
    <text evidence="1">The sequence shown here is derived from an EMBL/GenBank/DDBJ whole genome shotgun (WGS) entry which is preliminary data.</text>
</comment>
<sequence length="75" mass="8661">MDLGGAINVAEHWPRSRPLLRGKPVLDATNPYRWRDGEAADLAEWQGADLFQPSIPLFRQMMSAERLRSRLDEQR</sequence>
<protein>
    <submittedName>
        <fullName evidence="1">Uncharacterized protein</fullName>
    </submittedName>
</protein>
<evidence type="ECO:0000313" key="1">
    <source>
        <dbReference type="EMBL" id="MFC0709981.1"/>
    </source>
</evidence>
<reference evidence="1 2" key="1">
    <citation type="submission" date="2024-09" db="EMBL/GenBank/DDBJ databases">
        <authorList>
            <person name="Sun Q."/>
            <person name="Mori K."/>
        </authorList>
    </citation>
    <scope>NUCLEOTIDE SEQUENCE [LARGE SCALE GENOMIC DNA]</scope>
    <source>
        <strain evidence="1 2">NCAIM B.01794</strain>
    </source>
</reference>
<evidence type="ECO:0000313" key="2">
    <source>
        <dbReference type="Proteomes" id="UP001589891"/>
    </source>
</evidence>
<accession>A0ABV6SKE4</accession>
<dbReference type="EMBL" id="JBHLSS010000063">
    <property type="protein sequence ID" value="MFC0709981.1"/>
    <property type="molecule type" value="Genomic_DNA"/>
</dbReference>
<gene>
    <name evidence="1" type="ORF">ACFFGX_10535</name>
</gene>
<name>A0ABV6SKE4_AZOPA</name>